<comment type="caution">
    <text evidence="3">The sequence shown here is derived from an EMBL/GenBank/DDBJ whole genome shotgun (WGS) entry which is preliminary data.</text>
</comment>
<evidence type="ECO:0000313" key="4">
    <source>
        <dbReference type="Proteomes" id="UP000663834"/>
    </source>
</evidence>
<dbReference type="InterPro" id="IPR027417">
    <property type="entry name" value="P-loop_NTPase"/>
</dbReference>
<feature type="domain" description="G" evidence="2">
    <location>
        <begin position="112"/>
        <end position="239"/>
    </location>
</feature>
<dbReference type="EMBL" id="CAJNOW010015808">
    <property type="protein sequence ID" value="CAF1645332.1"/>
    <property type="molecule type" value="Genomic_DNA"/>
</dbReference>
<dbReference type="SUPFAM" id="SSF52540">
    <property type="entry name" value="P-loop containing nucleoside triphosphate hydrolases"/>
    <property type="match status" value="1"/>
</dbReference>
<evidence type="ECO:0000259" key="2">
    <source>
        <dbReference type="Pfam" id="PF01926"/>
    </source>
</evidence>
<keyword evidence="1" id="KW-0472">Membrane</keyword>
<dbReference type="AlphaFoldDB" id="A0A816EAY7"/>
<dbReference type="Gene3D" id="3.40.50.300">
    <property type="entry name" value="P-loop containing nucleotide triphosphate hydrolases"/>
    <property type="match status" value="1"/>
</dbReference>
<dbReference type="Pfam" id="PF01926">
    <property type="entry name" value="MMR_HSR1"/>
    <property type="match status" value="1"/>
</dbReference>
<evidence type="ECO:0000313" key="3">
    <source>
        <dbReference type="EMBL" id="CAF1645332.1"/>
    </source>
</evidence>
<dbReference type="OrthoDB" id="3598281at2759"/>
<evidence type="ECO:0000256" key="1">
    <source>
        <dbReference type="SAM" id="Phobius"/>
    </source>
</evidence>
<proteinExistence type="predicted"/>
<dbReference type="GO" id="GO:0005525">
    <property type="term" value="F:GTP binding"/>
    <property type="evidence" value="ECO:0007669"/>
    <property type="project" value="InterPro"/>
</dbReference>
<protein>
    <recommendedName>
        <fullName evidence="2">G domain-containing protein</fullName>
    </recommendedName>
</protein>
<dbReference type="Proteomes" id="UP000663834">
    <property type="component" value="Unassembled WGS sequence"/>
</dbReference>
<gene>
    <name evidence="3" type="ORF">KQP761_LOCUS28885</name>
</gene>
<reference evidence="3" key="1">
    <citation type="submission" date="2021-02" db="EMBL/GenBank/DDBJ databases">
        <authorList>
            <person name="Nowell W R."/>
        </authorList>
    </citation>
    <scope>NUCLEOTIDE SEQUENCE</scope>
</reference>
<name>A0A816EAY7_9BILA</name>
<keyword evidence="1" id="KW-1133">Transmembrane helix</keyword>
<feature type="transmembrane region" description="Helical" evidence="1">
    <location>
        <begin position="447"/>
        <end position="470"/>
    </location>
</feature>
<dbReference type="InterPro" id="IPR006073">
    <property type="entry name" value="GTP-bd"/>
</dbReference>
<accession>A0A816EAY7</accession>
<sequence length="521" mass="58589">MAKQLSTILYHMRTNPNANPNEYSSLYRTIISISNGENIGSLYIQLCEELLLQISNGEHRQLFPNTFTKMKEWLHELGPSDEFAPKILDLVKMIEEDLTAQCLNSYVSVRTKIGVIGYTNTGKGTLLNRLLGVTSLDEAGVAPASLVKSTYFPLRFDRQPPLIHPEDQNKNTRVTLVDSQGQDRNRPALKSEVEAGNYLDEIRKADCDIYILVIDEELHEEQQKWLDYIEQEMKRKCVLTRSKVDLYYLAKFRQLSDTIVQSRNVYLVAANYTPENGDAELLLESHSFDLPELLKELSCLAFNARRHRIHALSMRTVAVVVNTCFRRGYAINVLKYKIAAGVAAVMPVGDQIPRYFSRENIRQAFGINDSLREYLKQHHIMITNYTMQTSVFKDYIEVSQSTAEWTSGARPLGTAVGNALVATSTFADDIIRVVARTVISLSNAARMALTAAFIGIGVSLSVGVSAWSAVSIKNHIFSYTIRVCDDLIQVIDSIITSIIEREQDMIVDDVSSTALISNINE</sequence>
<keyword evidence="1" id="KW-0812">Transmembrane</keyword>
<organism evidence="3 4">
    <name type="scientific">Rotaria magnacalcarata</name>
    <dbReference type="NCBI Taxonomy" id="392030"/>
    <lineage>
        <taxon>Eukaryota</taxon>
        <taxon>Metazoa</taxon>
        <taxon>Spiralia</taxon>
        <taxon>Gnathifera</taxon>
        <taxon>Rotifera</taxon>
        <taxon>Eurotatoria</taxon>
        <taxon>Bdelloidea</taxon>
        <taxon>Philodinida</taxon>
        <taxon>Philodinidae</taxon>
        <taxon>Rotaria</taxon>
    </lineage>
</organism>